<keyword evidence="2" id="KW-0732">Signal</keyword>
<keyword evidence="5" id="KW-1185">Reference proteome</keyword>
<evidence type="ECO:0000313" key="4">
    <source>
        <dbReference type="EMBL" id="KDR22080.1"/>
    </source>
</evidence>
<dbReference type="SUPFAM" id="SSF57625">
    <property type="entry name" value="Invertebrate chitin-binding proteins"/>
    <property type="match status" value="1"/>
</dbReference>
<feature type="domain" description="Chitin-binding type-2" evidence="3">
    <location>
        <begin position="33"/>
        <end position="96"/>
    </location>
</feature>
<feature type="signal peptide" evidence="2">
    <location>
        <begin position="1"/>
        <end position="17"/>
    </location>
</feature>
<dbReference type="Pfam" id="PF01607">
    <property type="entry name" value="CBM_14"/>
    <property type="match status" value="1"/>
</dbReference>
<accession>A0A067RNA1</accession>
<feature type="compositionally biased region" description="Polar residues" evidence="1">
    <location>
        <begin position="234"/>
        <end position="262"/>
    </location>
</feature>
<feature type="region of interest" description="Disordered" evidence="1">
    <location>
        <begin position="292"/>
        <end position="372"/>
    </location>
</feature>
<feature type="region of interest" description="Disordered" evidence="1">
    <location>
        <begin position="409"/>
        <end position="450"/>
    </location>
</feature>
<feature type="compositionally biased region" description="Polar residues" evidence="1">
    <location>
        <begin position="296"/>
        <end position="307"/>
    </location>
</feature>
<dbReference type="AlphaFoldDB" id="A0A067RNA1"/>
<protein>
    <recommendedName>
        <fullName evidence="3">Chitin-binding type-2 domain-containing protein</fullName>
    </recommendedName>
</protein>
<evidence type="ECO:0000259" key="3">
    <source>
        <dbReference type="PROSITE" id="PS50940"/>
    </source>
</evidence>
<dbReference type="eggNOG" id="ENOG502S1S8">
    <property type="taxonomic scope" value="Eukaryota"/>
</dbReference>
<feature type="compositionally biased region" description="Basic residues" evidence="1">
    <location>
        <begin position="221"/>
        <end position="232"/>
    </location>
</feature>
<name>A0A067RNA1_ZOONE</name>
<dbReference type="Proteomes" id="UP000027135">
    <property type="component" value="Unassembled WGS sequence"/>
</dbReference>
<feature type="compositionally biased region" description="Low complexity" evidence="1">
    <location>
        <begin position="362"/>
        <end position="372"/>
    </location>
</feature>
<dbReference type="GO" id="GO:0005576">
    <property type="term" value="C:extracellular region"/>
    <property type="evidence" value="ECO:0007669"/>
    <property type="project" value="InterPro"/>
</dbReference>
<dbReference type="OrthoDB" id="6434376at2759"/>
<gene>
    <name evidence="4" type="ORF">L798_02578</name>
</gene>
<dbReference type="PANTHER" id="PTHR22933">
    <property type="entry name" value="FI18007P1-RELATED"/>
    <property type="match status" value="1"/>
</dbReference>
<proteinExistence type="predicted"/>
<dbReference type="InterPro" id="IPR052976">
    <property type="entry name" value="Scoloptoxin-like"/>
</dbReference>
<dbReference type="OMA" id="YDYTVTN"/>
<evidence type="ECO:0000313" key="5">
    <source>
        <dbReference type="Proteomes" id="UP000027135"/>
    </source>
</evidence>
<feature type="compositionally biased region" description="Low complexity" evidence="1">
    <location>
        <begin position="337"/>
        <end position="354"/>
    </location>
</feature>
<feature type="chain" id="PRO_5001648644" description="Chitin-binding type-2 domain-containing protein" evidence="2">
    <location>
        <begin position="18"/>
        <end position="788"/>
    </location>
</feature>
<evidence type="ECO:0000256" key="2">
    <source>
        <dbReference type="SAM" id="SignalP"/>
    </source>
</evidence>
<feature type="compositionally biased region" description="Polar residues" evidence="1">
    <location>
        <begin position="313"/>
        <end position="336"/>
    </location>
</feature>
<feature type="compositionally biased region" description="Polar residues" evidence="1">
    <location>
        <begin position="409"/>
        <end position="442"/>
    </location>
</feature>
<dbReference type="PROSITE" id="PS50940">
    <property type="entry name" value="CHIT_BIND_II"/>
    <property type="match status" value="1"/>
</dbReference>
<dbReference type="SMART" id="SM00494">
    <property type="entry name" value="ChtBD2"/>
    <property type="match status" value="1"/>
</dbReference>
<sequence length="788" mass="88540">MKTFTLLLGFLVHYTAAQRRPPNYSQDDMPETNFNCRDKILGGYYADPETDCQMFHVCVKVPGVGIQDYRFLCPNDTSFDQENQICANWFDIDCEAATLYYSDNFDLYRIGYNPSSRSVDTTKTSPIPLGPSSVRPPVKAPAVSKPHPHYQYVRPSDEEEDYYLQRSEAGDGRLQQDLLRGSSSSNFFNNNKDKDDDDDNEDETYRDLKDDQSYRRPSSGNKKKVAVRKLVRRPNNNFAQEGENYPTQKPTSVPSTQNSRGSNPDNYNYNNEGNGFRNQQQQNYNVRNYQKPVPFTASNNYTPTTESAIAANNDRTPGTSSTYHQPRYNTIQRNGAQSSTTTQPPVPNNVVSSNYNHQKQSENNANTQENNYNTANYYNTFSAQKSTEPKLIQYSTTETTASYFNNYQQQRGTNSEKYNNKNNGPNTDIYSTTANYPLSSKSNHNDNAQESKATNDYAKNTATNFSPTTFAPYISDAYSSGNNQKRFGNSYNQRSTDYSNTKSTAGFISTTLSPAANTQTYKDYERKTSEDYNNFNNHDYQRTNNNFGRNSAVTGDFAAADDNKDGEFLKTAPSNNYRPNSFNTFQNYNANSKTNTPVVNNYTSTTATNSKSSQNYSSDYYVIPKTVSYTSTETNYLGKQSSNSNNNYYSETTAVPPRPFSIAATNPVTRKPQITASQNYPTETIALPSSKEPTSTVNYQEQRNSNYNAYSVSSTTAHTSEYDNIAANSGTKKTPISGSKTHDASYDYAYYDDSNTEYDGLDPLSGHHFGKGGESLKVARSTISNKST</sequence>
<evidence type="ECO:0000256" key="1">
    <source>
        <dbReference type="SAM" id="MobiDB-lite"/>
    </source>
</evidence>
<reference evidence="4 5" key="1">
    <citation type="journal article" date="2014" name="Nat. Commun.">
        <title>Molecular traces of alternative social organization in a termite genome.</title>
        <authorList>
            <person name="Terrapon N."/>
            <person name="Li C."/>
            <person name="Robertson H.M."/>
            <person name="Ji L."/>
            <person name="Meng X."/>
            <person name="Booth W."/>
            <person name="Chen Z."/>
            <person name="Childers C.P."/>
            <person name="Glastad K.M."/>
            <person name="Gokhale K."/>
            <person name="Gowin J."/>
            <person name="Gronenberg W."/>
            <person name="Hermansen R.A."/>
            <person name="Hu H."/>
            <person name="Hunt B.G."/>
            <person name="Huylmans A.K."/>
            <person name="Khalil S.M."/>
            <person name="Mitchell R.D."/>
            <person name="Munoz-Torres M.C."/>
            <person name="Mustard J.A."/>
            <person name="Pan H."/>
            <person name="Reese J.T."/>
            <person name="Scharf M.E."/>
            <person name="Sun F."/>
            <person name="Vogel H."/>
            <person name="Xiao J."/>
            <person name="Yang W."/>
            <person name="Yang Z."/>
            <person name="Yang Z."/>
            <person name="Zhou J."/>
            <person name="Zhu J."/>
            <person name="Brent C.S."/>
            <person name="Elsik C.G."/>
            <person name="Goodisman M.A."/>
            <person name="Liberles D.A."/>
            <person name="Roe R.M."/>
            <person name="Vargo E.L."/>
            <person name="Vilcinskas A."/>
            <person name="Wang J."/>
            <person name="Bornberg-Bauer E."/>
            <person name="Korb J."/>
            <person name="Zhang G."/>
            <person name="Liebig J."/>
        </authorList>
    </citation>
    <scope>NUCLEOTIDE SEQUENCE [LARGE SCALE GENOMIC DNA]</scope>
    <source>
        <tissue evidence="4">Whole organism</tissue>
    </source>
</reference>
<dbReference type="GO" id="GO:0008061">
    <property type="term" value="F:chitin binding"/>
    <property type="evidence" value="ECO:0007669"/>
    <property type="project" value="InterPro"/>
</dbReference>
<dbReference type="STRING" id="136037.A0A067RNA1"/>
<feature type="region of interest" description="Disordered" evidence="1">
    <location>
        <begin position="116"/>
        <end position="161"/>
    </location>
</feature>
<dbReference type="EMBL" id="KK852523">
    <property type="protein sequence ID" value="KDR22080.1"/>
    <property type="molecule type" value="Genomic_DNA"/>
</dbReference>
<organism evidence="4 5">
    <name type="scientific">Zootermopsis nevadensis</name>
    <name type="common">Dampwood termite</name>
    <dbReference type="NCBI Taxonomy" id="136037"/>
    <lineage>
        <taxon>Eukaryota</taxon>
        <taxon>Metazoa</taxon>
        <taxon>Ecdysozoa</taxon>
        <taxon>Arthropoda</taxon>
        <taxon>Hexapoda</taxon>
        <taxon>Insecta</taxon>
        <taxon>Pterygota</taxon>
        <taxon>Neoptera</taxon>
        <taxon>Polyneoptera</taxon>
        <taxon>Dictyoptera</taxon>
        <taxon>Blattodea</taxon>
        <taxon>Blattoidea</taxon>
        <taxon>Termitoidae</taxon>
        <taxon>Termopsidae</taxon>
        <taxon>Zootermopsis</taxon>
    </lineage>
</organism>
<dbReference type="InterPro" id="IPR002557">
    <property type="entry name" value="Chitin-bd_dom"/>
</dbReference>
<dbReference type="PANTHER" id="PTHR22933:SF47">
    <property type="entry name" value="CPAP1-I"/>
    <property type="match status" value="1"/>
</dbReference>
<feature type="compositionally biased region" description="Polar residues" evidence="1">
    <location>
        <begin position="116"/>
        <end position="125"/>
    </location>
</feature>
<dbReference type="InterPro" id="IPR036508">
    <property type="entry name" value="Chitin-bd_dom_sf"/>
</dbReference>
<feature type="compositionally biased region" description="Basic and acidic residues" evidence="1">
    <location>
        <begin position="203"/>
        <end position="214"/>
    </location>
</feature>
<dbReference type="Gene3D" id="2.170.140.10">
    <property type="entry name" value="Chitin binding domain"/>
    <property type="match status" value="1"/>
</dbReference>
<dbReference type="InParanoid" id="A0A067RNA1"/>
<feature type="region of interest" description="Disordered" evidence="1">
    <location>
        <begin position="180"/>
        <end position="278"/>
    </location>
</feature>
<feature type="compositionally biased region" description="Low complexity" evidence="1">
    <location>
        <begin position="263"/>
        <end position="278"/>
    </location>
</feature>